<protein>
    <recommendedName>
        <fullName evidence="9">Pentacotripeptide-repeat region of PRORP domain-containing protein</fullName>
    </recommendedName>
</protein>
<sequence length="530" mass="55061">SFPGQPKTLKEQVSMKSQRACWPAALGRTGSKEVQEEEEVTPSRPSRRFSGWWGSDAESGSKPDAASKLAPRTVSLLSQGLDLLSLRMASSALPTDEQAAEEAAPPPKVSHDRKRSWSITGTLGLGRKSITSTKKGEASRMSRAGGEVTVDELVRAVKRLGPKQGVMEGVEAGLACLDSRAVAALLKELAKAGAGHRATELFDALRALPPGAPLARLADLYTYTTAVSQCGAGQQLRRALELVAEMRARRVACNIHTYSALMGVCVKCGECDLALDVYRQALDEGLAPNAVTFNILVDVHGRAGRWREAAAVLDAFAGAGLAPESRTYNAVIAVCARAGAPDAAGEVYARMLAAGAAPSSTTYTSLISAYGKAGRVEEALAAARGMAAHGLEPNVITFSSLVCAAEKARRGDLALAVVADMRARGCRPNLYFERLGCSVQAVAADPQLHAMTVMAVEAAAAAAMAPEGPPALAPSLVAAACLAHARGRLGMTPVWPEALQAMTVYAAEDLIPAAQAVEAATAAAATQGLA</sequence>
<feature type="domain" description="PROP1-like PPR" evidence="6">
    <location>
        <begin position="223"/>
        <end position="376"/>
    </location>
</feature>
<dbReference type="InterPro" id="IPR004367">
    <property type="entry name" value="Cyclin_C-dom"/>
</dbReference>
<dbReference type="InterPro" id="IPR002885">
    <property type="entry name" value="PPR_rpt"/>
</dbReference>
<feature type="repeat" description="PPR" evidence="3">
    <location>
        <begin position="324"/>
        <end position="358"/>
    </location>
</feature>
<dbReference type="AlphaFoldDB" id="A0A3M7KXD3"/>
<evidence type="ECO:0000259" key="5">
    <source>
        <dbReference type="Pfam" id="PF02984"/>
    </source>
</evidence>
<dbReference type="PANTHER" id="PTHR47447">
    <property type="entry name" value="OS03G0856100 PROTEIN"/>
    <property type="match status" value="1"/>
</dbReference>
<dbReference type="SUPFAM" id="SSF48452">
    <property type="entry name" value="TPR-like"/>
    <property type="match status" value="1"/>
</dbReference>
<evidence type="ECO:0008006" key="9">
    <source>
        <dbReference type="Google" id="ProtNLM"/>
    </source>
</evidence>
<feature type="repeat" description="PPR" evidence="3">
    <location>
        <begin position="289"/>
        <end position="323"/>
    </location>
</feature>
<gene>
    <name evidence="7" type="ORF">APUTEX25_002579</name>
</gene>
<dbReference type="EMBL" id="QOKY01000184">
    <property type="protein sequence ID" value="RMZ54002.1"/>
    <property type="molecule type" value="Genomic_DNA"/>
</dbReference>
<evidence type="ECO:0000313" key="8">
    <source>
        <dbReference type="Proteomes" id="UP000279271"/>
    </source>
</evidence>
<dbReference type="InterPro" id="IPR036915">
    <property type="entry name" value="Cyclin-like_sf"/>
</dbReference>
<dbReference type="SUPFAM" id="SSF47954">
    <property type="entry name" value="Cyclin-like"/>
    <property type="match status" value="1"/>
</dbReference>
<evidence type="ECO:0000256" key="1">
    <source>
        <dbReference type="ARBA" id="ARBA00007626"/>
    </source>
</evidence>
<organism evidence="7 8">
    <name type="scientific">Auxenochlorella protothecoides</name>
    <name type="common">Green microalga</name>
    <name type="synonym">Chlorella protothecoides</name>
    <dbReference type="NCBI Taxonomy" id="3075"/>
    <lineage>
        <taxon>Eukaryota</taxon>
        <taxon>Viridiplantae</taxon>
        <taxon>Chlorophyta</taxon>
        <taxon>core chlorophytes</taxon>
        <taxon>Trebouxiophyceae</taxon>
        <taxon>Chlorellales</taxon>
        <taxon>Chlorellaceae</taxon>
        <taxon>Auxenochlorella</taxon>
    </lineage>
</organism>
<evidence type="ECO:0000256" key="2">
    <source>
        <dbReference type="ARBA" id="ARBA00022737"/>
    </source>
</evidence>
<feature type="repeat" description="PPR" evidence="3">
    <location>
        <begin position="254"/>
        <end position="288"/>
    </location>
</feature>
<dbReference type="Pfam" id="PF02984">
    <property type="entry name" value="Cyclin_C"/>
    <property type="match status" value="1"/>
</dbReference>
<dbReference type="Gene3D" id="1.25.40.10">
    <property type="entry name" value="Tetratricopeptide repeat domain"/>
    <property type="match status" value="2"/>
</dbReference>
<evidence type="ECO:0000256" key="4">
    <source>
        <dbReference type="SAM" id="MobiDB-lite"/>
    </source>
</evidence>
<feature type="region of interest" description="Disordered" evidence="4">
    <location>
        <begin position="94"/>
        <end position="115"/>
    </location>
</feature>
<feature type="non-terminal residue" evidence="7">
    <location>
        <position position="1"/>
    </location>
</feature>
<proteinExistence type="inferred from homology"/>
<dbReference type="Gene3D" id="1.10.472.10">
    <property type="entry name" value="Cyclin-like"/>
    <property type="match status" value="1"/>
</dbReference>
<dbReference type="Pfam" id="PF13812">
    <property type="entry name" value="PPR_3"/>
    <property type="match status" value="1"/>
</dbReference>
<dbReference type="InterPro" id="IPR011990">
    <property type="entry name" value="TPR-like_helical_dom_sf"/>
</dbReference>
<comment type="caution">
    <text evidence="7">The sequence shown here is derived from an EMBL/GenBank/DDBJ whole genome shotgun (WGS) entry which is preliminary data.</text>
</comment>
<evidence type="ECO:0000313" key="7">
    <source>
        <dbReference type="EMBL" id="RMZ54002.1"/>
    </source>
</evidence>
<dbReference type="NCBIfam" id="TIGR00756">
    <property type="entry name" value="PPR"/>
    <property type="match status" value="5"/>
</dbReference>
<feature type="repeat" description="PPR" evidence="3">
    <location>
        <begin position="394"/>
        <end position="428"/>
    </location>
</feature>
<accession>A0A3M7KXD3</accession>
<evidence type="ECO:0000256" key="3">
    <source>
        <dbReference type="PROSITE-ProRule" id="PRU00708"/>
    </source>
</evidence>
<dbReference type="InterPro" id="IPR033443">
    <property type="entry name" value="PROP1-like_PPR_dom"/>
</dbReference>
<feature type="repeat" description="PPR" evidence="3">
    <location>
        <begin position="359"/>
        <end position="393"/>
    </location>
</feature>
<dbReference type="PANTHER" id="PTHR47447:SF21">
    <property type="entry name" value="PENTACOTRIPEPTIDE-REPEAT REGION OF PRORP DOMAIN-CONTAINING PROTEIN"/>
    <property type="match status" value="1"/>
</dbReference>
<feature type="domain" description="Cyclin C-terminal" evidence="5">
    <location>
        <begin position="473"/>
        <end position="524"/>
    </location>
</feature>
<dbReference type="Pfam" id="PF17177">
    <property type="entry name" value="PPR_long"/>
    <property type="match status" value="1"/>
</dbReference>
<keyword evidence="2" id="KW-0677">Repeat</keyword>
<reference evidence="8" key="1">
    <citation type="journal article" date="2018" name="Algal Res.">
        <title>Characterization of plant carbon substrate utilization by Auxenochlorella protothecoides.</title>
        <authorList>
            <person name="Vogler B.W."/>
            <person name="Starkenburg S.R."/>
            <person name="Sudasinghe N."/>
            <person name="Schambach J.Y."/>
            <person name="Rollin J.A."/>
            <person name="Pattathil S."/>
            <person name="Barry A.N."/>
        </authorList>
    </citation>
    <scope>NUCLEOTIDE SEQUENCE [LARGE SCALE GENOMIC DNA]</scope>
    <source>
        <strain evidence="8">UTEX 25</strain>
    </source>
</reference>
<evidence type="ECO:0000259" key="6">
    <source>
        <dbReference type="Pfam" id="PF17177"/>
    </source>
</evidence>
<feature type="region of interest" description="Disordered" evidence="4">
    <location>
        <begin position="1"/>
        <end position="68"/>
    </location>
</feature>
<dbReference type="CDD" id="cd20529">
    <property type="entry name" value="CYCLIN_CCNJ-like_rpt2"/>
    <property type="match status" value="1"/>
</dbReference>
<name>A0A3M7KXD3_AUXPR</name>
<dbReference type="Proteomes" id="UP000279271">
    <property type="component" value="Unassembled WGS sequence"/>
</dbReference>
<comment type="similarity">
    <text evidence="1">Belongs to the PPR family. P subfamily.</text>
</comment>
<dbReference type="PROSITE" id="PS51375">
    <property type="entry name" value="PPR"/>
    <property type="match status" value="5"/>
</dbReference>